<dbReference type="InterPro" id="IPR013879">
    <property type="entry name" value="DUF1761"/>
</dbReference>
<evidence type="ECO:0008006" key="4">
    <source>
        <dbReference type="Google" id="ProtNLM"/>
    </source>
</evidence>
<evidence type="ECO:0000313" key="2">
    <source>
        <dbReference type="EMBL" id="SDP23114.1"/>
    </source>
</evidence>
<feature type="transmembrane region" description="Helical" evidence="1">
    <location>
        <begin position="83"/>
        <end position="104"/>
    </location>
</feature>
<feature type="transmembrane region" description="Helical" evidence="1">
    <location>
        <begin position="54"/>
        <end position="77"/>
    </location>
</feature>
<gene>
    <name evidence="2" type="ORF">SAMN05192558_107242</name>
</gene>
<dbReference type="AlphaFoldDB" id="A0A1H0R0R1"/>
<keyword evidence="1" id="KW-0472">Membrane</keyword>
<feature type="transmembrane region" description="Helical" evidence="1">
    <location>
        <begin position="12"/>
        <end position="34"/>
    </location>
</feature>
<evidence type="ECO:0000313" key="3">
    <source>
        <dbReference type="Proteomes" id="UP000199651"/>
    </source>
</evidence>
<keyword evidence="1" id="KW-1133">Transmembrane helix</keyword>
<dbReference type="Pfam" id="PF08570">
    <property type="entry name" value="DUF1761"/>
    <property type="match status" value="1"/>
</dbReference>
<reference evidence="3" key="1">
    <citation type="submission" date="2016-10" db="EMBL/GenBank/DDBJ databases">
        <authorList>
            <person name="Varghese N."/>
            <person name="Submissions S."/>
        </authorList>
    </citation>
    <scope>NUCLEOTIDE SEQUENCE [LARGE SCALE GENOMIC DNA]</scope>
    <source>
        <strain evidence="3">IBRC-M 10655</strain>
    </source>
</reference>
<dbReference type="Proteomes" id="UP000199651">
    <property type="component" value="Unassembled WGS sequence"/>
</dbReference>
<dbReference type="STRING" id="504798.SAMN05421871_104241"/>
<organism evidence="2 3">
    <name type="scientific">Actinokineospora alba</name>
    <dbReference type="NCBI Taxonomy" id="504798"/>
    <lineage>
        <taxon>Bacteria</taxon>
        <taxon>Bacillati</taxon>
        <taxon>Actinomycetota</taxon>
        <taxon>Actinomycetes</taxon>
        <taxon>Pseudonocardiales</taxon>
        <taxon>Pseudonocardiaceae</taxon>
        <taxon>Actinokineospora</taxon>
    </lineage>
</organism>
<protein>
    <recommendedName>
        <fullName evidence="4">DUF1761 domain-containing protein</fullName>
    </recommendedName>
</protein>
<dbReference type="EMBL" id="FNJB01000007">
    <property type="protein sequence ID" value="SDP23114.1"/>
    <property type="molecule type" value="Genomic_DNA"/>
</dbReference>
<proteinExistence type="predicted"/>
<evidence type="ECO:0000256" key="1">
    <source>
        <dbReference type="SAM" id="Phobius"/>
    </source>
</evidence>
<feature type="transmembrane region" description="Helical" evidence="1">
    <location>
        <begin position="116"/>
        <end position="140"/>
    </location>
</feature>
<dbReference type="RefSeq" id="WP_166658148.1">
    <property type="nucleotide sequence ID" value="NZ_FNDV01000004.1"/>
</dbReference>
<keyword evidence="1" id="KW-0812">Transmembrane</keyword>
<accession>A0A1H0R0R1</accession>
<keyword evidence="3" id="KW-1185">Reference proteome</keyword>
<name>A0A1H0R0R1_9PSEU</name>
<sequence>MSFSVLADLNWLAVIVSTIAFFALGGLWYSNLLFGKIWSRAVGWEMDGDEKPPVTIYLMPLLTCFVTSIAVAMLAAATGTDTFGEAIALGVVTGLGLAAMALLVTGFFDPKKPQPMAWVAITAGYHLVGILVVSVIVALWQ</sequence>